<dbReference type="EMBL" id="JAGTUF010000008">
    <property type="protein sequence ID" value="MBR9972123.1"/>
    <property type="molecule type" value="Genomic_DNA"/>
</dbReference>
<feature type="domain" description="GapR-like DNA-binding" evidence="1">
    <location>
        <begin position="18"/>
        <end position="55"/>
    </location>
</feature>
<reference evidence="2 3" key="1">
    <citation type="submission" date="2021-04" db="EMBL/GenBank/DDBJ databases">
        <title>Magnetospirillum sulfuroxidans sp. nov., a facultative chemolithoautotrophic sulfur-oxidizing alphaproteobacterium isolated from freshwater sediment and proposals for Paramagetospirillum gen. nov., and Magnetospirillaceae fam. nov.</title>
        <authorList>
            <person name="Koziaeva V."/>
            <person name="Geelhoed J.S."/>
            <person name="Sorokin D.Y."/>
            <person name="Grouzdev D.S."/>
        </authorList>
    </citation>
    <scope>NUCLEOTIDE SEQUENCE [LARGE SCALE GENOMIC DNA]</scope>
    <source>
        <strain evidence="2 3">J10</strain>
    </source>
</reference>
<sequence>MNTVRVNSVDGIQMVTGGLGFDVKILRKIISLRKMEDQEREEVDQLLELYKAALGMV</sequence>
<gene>
    <name evidence="2" type="ORF">KEC16_10410</name>
</gene>
<accession>A0ABS5IEI0</accession>
<organism evidence="2 3">
    <name type="scientific">Magnetospirillum sulfuroxidans</name>
    <dbReference type="NCBI Taxonomy" id="611300"/>
    <lineage>
        <taxon>Bacteria</taxon>
        <taxon>Pseudomonadati</taxon>
        <taxon>Pseudomonadota</taxon>
        <taxon>Alphaproteobacteria</taxon>
        <taxon>Rhodospirillales</taxon>
        <taxon>Rhodospirillaceae</taxon>
        <taxon>Magnetospirillum</taxon>
    </lineage>
</organism>
<dbReference type="Pfam" id="PF10073">
    <property type="entry name" value="GapR_DNA-bd"/>
    <property type="match status" value="1"/>
</dbReference>
<comment type="caution">
    <text evidence="2">The sequence shown here is derived from an EMBL/GenBank/DDBJ whole genome shotgun (WGS) entry which is preliminary data.</text>
</comment>
<keyword evidence="3" id="KW-1185">Reference proteome</keyword>
<protein>
    <submittedName>
        <fullName evidence="2">DUF2312 domain-containing protein</fullName>
    </submittedName>
</protein>
<evidence type="ECO:0000313" key="2">
    <source>
        <dbReference type="EMBL" id="MBR9972123.1"/>
    </source>
</evidence>
<name>A0ABS5IEI0_9PROT</name>
<dbReference type="InterPro" id="IPR046367">
    <property type="entry name" value="GapR-like_DNA-bd"/>
</dbReference>
<evidence type="ECO:0000259" key="1">
    <source>
        <dbReference type="Pfam" id="PF10073"/>
    </source>
</evidence>
<evidence type="ECO:0000313" key="3">
    <source>
        <dbReference type="Proteomes" id="UP000680714"/>
    </source>
</evidence>
<proteinExistence type="predicted"/>
<dbReference type="Proteomes" id="UP000680714">
    <property type="component" value="Unassembled WGS sequence"/>
</dbReference>